<evidence type="ECO:0000256" key="2">
    <source>
        <dbReference type="ARBA" id="ARBA00023015"/>
    </source>
</evidence>
<dbReference type="CDD" id="cd06171">
    <property type="entry name" value="Sigma70_r4"/>
    <property type="match status" value="1"/>
</dbReference>
<dbReference type="InterPro" id="IPR039425">
    <property type="entry name" value="RNA_pol_sigma-70-like"/>
</dbReference>
<dbReference type="InterPro" id="IPR013324">
    <property type="entry name" value="RNA_pol_sigma_r3/r4-like"/>
</dbReference>
<dbReference type="GO" id="GO:0016987">
    <property type="term" value="F:sigma factor activity"/>
    <property type="evidence" value="ECO:0007669"/>
    <property type="project" value="UniProtKB-KW"/>
</dbReference>
<evidence type="ECO:0000313" key="8">
    <source>
        <dbReference type="EMBL" id="SFJ62916.1"/>
    </source>
</evidence>
<evidence type="ECO:0000256" key="4">
    <source>
        <dbReference type="ARBA" id="ARBA00023125"/>
    </source>
</evidence>
<dbReference type="GO" id="GO:0006352">
    <property type="term" value="P:DNA-templated transcription initiation"/>
    <property type="evidence" value="ECO:0007669"/>
    <property type="project" value="InterPro"/>
</dbReference>
<evidence type="ECO:0000256" key="1">
    <source>
        <dbReference type="ARBA" id="ARBA00010641"/>
    </source>
</evidence>
<protein>
    <submittedName>
        <fullName evidence="8">RNA polymerase sigma factor, sigma-70 family</fullName>
    </submittedName>
</protein>
<dbReference type="PANTHER" id="PTHR43133">
    <property type="entry name" value="RNA POLYMERASE ECF-TYPE SIGMA FACTO"/>
    <property type="match status" value="1"/>
</dbReference>
<keyword evidence="9" id="KW-1185">Reference proteome</keyword>
<accession>A0A1I3SZP6</accession>
<dbReference type="STRING" id="1576369.SAMN05421753_1269"/>
<dbReference type="EMBL" id="FOQD01000026">
    <property type="protein sequence ID" value="SFJ62916.1"/>
    <property type="molecule type" value="Genomic_DNA"/>
</dbReference>
<dbReference type="NCBIfam" id="TIGR02937">
    <property type="entry name" value="sigma70-ECF"/>
    <property type="match status" value="1"/>
</dbReference>
<dbReference type="InterPro" id="IPR013325">
    <property type="entry name" value="RNA_pol_sigma_r2"/>
</dbReference>
<dbReference type="Pfam" id="PF08281">
    <property type="entry name" value="Sigma70_r4_2"/>
    <property type="match status" value="1"/>
</dbReference>
<dbReference type="Gene3D" id="1.10.10.10">
    <property type="entry name" value="Winged helix-like DNA-binding domain superfamily/Winged helix DNA-binding domain"/>
    <property type="match status" value="1"/>
</dbReference>
<dbReference type="InterPro" id="IPR013249">
    <property type="entry name" value="RNA_pol_sigma70_r4_t2"/>
</dbReference>
<keyword evidence="2" id="KW-0805">Transcription regulation</keyword>
<dbReference type="RefSeq" id="WP_139228689.1">
    <property type="nucleotide sequence ID" value="NZ_FOQD01000026.1"/>
</dbReference>
<dbReference type="InterPro" id="IPR014284">
    <property type="entry name" value="RNA_pol_sigma-70_dom"/>
</dbReference>
<keyword evidence="4" id="KW-0238">DNA-binding</keyword>
<dbReference type="GO" id="GO:0003677">
    <property type="term" value="F:DNA binding"/>
    <property type="evidence" value="ECO:0007669"/>
    <property type="project" value="UniProtKB-KW"/>
</dbReference>
<dbReference type="InterPro" id="IPR036388">
    <property type="entry name" value="WH-like_DNA-bd_sf"/>
</dbReference>
<feature type="domain" description="RNA polymerase sigma-70 region 2" evidence="6">
    <location>
        <begin position="25"/>
        <end position="89"/>
    </location>
</feature>
<dbReference type="PANTHER" id="PTHR43133:SF8">
    <property type="entry name" value="RNA POLYMERASE SIGMA FACTOR HI_1459-RELATED"/>
    <property type="match status" value="1"/>
</dbReference>
<dbReference type="Pfam" id="PF04542">
    <property type="entry name" value="Sigma70_r2"/>
    <property type="match status" value="1"/>
</dbReference>
<comment type="similarity">
    <text evidence="1">Belongs to the sigma-70 factor family. ECF subfamily.</text>
</comment>
<dbReference type="InterPro" id="IPR007627">
    <property type="entry name" value="RNA_pol_sigma70_r2"/>
</dbReference>
<reference evidence="9" key="1">
    <citation type="submission" date="2016-10" db="EMBL/GenBank/DDBJ databases">
        <authorList>
            <person name="Varghese N."/>
            <person name="Submissions S."/>
        </authorList>
    </citation>
    <scope>NUCLEOTIDE SEQUENCE [LARGE SCALE GENOMIC DNA]</scope>
    <source>
        <strain evidence="9">DSM 26348</strain>
    </source>
</reference>
<feature type="domain" description="RNA polymerase sigma factor 70 region 4 type 2" evidence="7">
    <location>
        <begin position="124"/>
        <end position="176"/>
    </location>
</feature>
<evidence type="ECO:0000256" key="3">
    <source>
        <dbReference type="ARBA" id="ARBA00023082"/>
    </source>
</evidence>
<organism evidence="8 9">
    <name type="scientific">Planctomicrobium piriforme</name>
    <dbReference type="NCBI Taxonomy" id="1576369"/>
    <lineage>
        <taxon>Bacteria</taxon>
        <taxon>Pseudomonadati</taxon>
        <taxon>Planctomycetota</taxon>
        <taxon>Planctomycetia</taxon>
        <taxon>Planctomycetales</taxon>
        <taxon>Planctomycetaceae</taxon>
        <taxon>Planctomicrobium</taxon>
    </lineage>
</organism>
<evidence type="ECO:0000259" key="6">
    <source>
        <dbReference type="Pfam" id="PF04542"/>
    </source>
</evidence>
<dbReference type="SUPFAM" id="SSF88659">
    <property type="entry name" value="Sigma3 and sigma4 domains of RNA polymerase sigma factors"/>
    <property type="match status" value="1"/>
</dbReference>
<proteinExistence type="inferred from homology"/>
<dbReference type="Proteomes" id="UP000199518">
    <property type="component" value="Unassembled WGS sequence"/>
</dbReference>
<dbReference type="AlphaFoldDB" id="A0A1I3SZP6"/>
<gene>
    <name evidence="8" type="ORF">SAMN05421753_1269</name>
</gene>
<evidence type="ECO:0000259" key="7">
    <source>
        <dbReference type="Pfam" id="PF08281"/>
    </source>
</evidence>
<dbReference type="Gene3D" id="1.10.1740.10">
    <property type="match status" value="1"/>
</dbReference>
<dbReference type="OrthoDB" id="273655at2"/>
<evidence type="ECO:0000256" key="5">
    <source>
        <dbReference type="ARBA" id="ARBA00023163"/>
    </source>
</evidence>
<keyword evidence="3" id="KW-0731">Sigma factor</keyword>
<dbReference type="SUPFAM" id="SSF88946">
    <property type="entry name" value="Sigma2 domain of RNA polymerase sigma factors"/>
    <property type="match status" value="1"/>
</dbReference>
<evidence type="ECO:0000313" key="9">
    <source>
        <dbReference type="Proteomes" id="UP000199518"/>
    </source>
</evidence>
<sequence length="189" mass="22111">MTTLAYHIRPMSGGTDNNDWLAGLKQHEPWLRKVLFNRVGDRDVVDDLMQEIGLAISRPELRPQEFSRLGAWLYRVALKQSYLYRRKMGRYRKHFAGTEEAVEAAPEHQPADPLQYLLGREHQQAVRNCLKELSETDREILMLKYAENWTYQQLGDRLGVTVHTIEHRLLKAKKRLRQLLHQANVEVVG</sequence>
<name>A0A1I3SZP6_9PLAN</name>
<keyword evidence="5" id="KW-0804">Transcription</keyword>